<dbReference type="RefSeq" id="WP_067401055.1">
    <property type="nucleotide sequence ID" value="NZ_LZEY01000012.1"/>
</dbReference>
<dbReference type="Gene3D" id="1.20.58.2180">
    <property type="match status" value="1"/>
</dbReference>
<dbReference type="PANTHER" id="PTHR30535">
    <property type="entry name" value="VITAMIN B12-BINDING PROTEIN"/>
    <property type="match status" value="1"/>
</dbReference>
<dbReference type="PROSITE" id="PS50983">
    <property type="entry name" value="FE_B12_PBP"/>
    <property type="match status" value="1"/>
</dbReference>
<evidence type="ECO:0000256" key="1">
    <source>
        <dbReference type="SAM" id="SignalP"/>
    </source>
</evidence>
<name>A0A1B8HN46_9GAMM</name>
<keyword evidence="4" id="KW-1185">Reference proteome</keyword>
<dbReference type="EMBL" id="LZEY01000012">
    <property type="protein sequence ID" value="OBU10876.1"/>
    <property type="molecule type" value="Genomic_DNA"/>
</dbReference>
<dbReference type="SUPFAM" id="SSF53807">
    <property type="entry name" value="Helical backbone' metal receptor"/>
    <property type="match status" value="1"/>
</dbReference>
<evidence type="ECO:0000313" key="3">
    <source>
        <dbReference type="EMBL" id="OBU10876.1"/>
    </source>
</evidence>
<dbReference type="InterPro" id="IPR050902">
    <property type="entry name" value="ABC_Transporter_SBP"/>
</dbReference>
<gene>
    <name evidence="3" type="ORF">AYY18_02725</name>
</gene>
<dbReference type="Pfam" id="PF01497">
    <property type="entry name" value="Peripla_BP_2"/>
    <property type="match status" value="1"/>
</dbReference>
<proteinExistence type="predicted"/>
<dbReference type="Proteomes" id="UP000092377">
    <property type="component" value="Unassembled WGS sequence"/>
</dbReference>
<dbReference type="GO" id="GO:0005524">
    <property type="term" value="F:ATP binding"/>
    <property type="evidence" value="ECO:0007669"/>
    <property type="project" value="UniProtKB-KW"/>
</dbReference>
<dbReference type="OrthoDB" id="9775594at2"/>
<comment type="caution">
    <text evidence="3">The sequence shown here is derived from an EMBL/GenBank/DDBJ whole genome shotgun (WGS) entry which is preliminary data.</text>
</comment>
<keyword evidence="3" id="KW-0067">ATP-binding</keyword>
<dbReference type="AlphaFoldDB" id="A0A1B8HN46"/>
<dbReference type="InterPro" id="IPR002491">
    <property type="entry name" value="ABC_transptr_periplasmic_BD"/>
</dbReference>
<evidence type="ECO:0000313" key="4">
    <source>
        <dbReference type="Proteomes" id="UP000092377"/>
    </source>
</evidence>
<evidence type="ECO:0000259" key="2">
    <source>
        <dbReference type="PROSITE" id="PS50983"/>
    </source>
</evidence>
<dbReference type="Gene3D" id="3.40.50.1980">
    <property type="entry name" value="Nitrogenase molybdenum iron protein domain"/>
    <property type="match status" value="2"/>
</dbReference>
<feature type="signal peptide" evidence="1">
    <location>
        <begin position="1"/>
        <end position="29"/>
    </location>
</feature>
<feature type="domain" description="Fe/B12 periplasmic-binding" evidence="2">
    <location>
        <begin position="50"/>
        <end position="313"/>
    </location>
</feature>
<keyword evidence="3" id="KW-0547">Nucleotide-binding</keyword>
<protein>
    <submittedName>
        <fullName evidence="3">ABC transporter ATP-binding protein</fullName>
    </submittedName>
</protein>
<feature type="chain" id="PRO_5008609827" evidence="1">
    <location>
        <begin position="30"/>
        <end position="344"/>
    </location>
</feature>
<dbReference type="PANTHER" id="PTHR30535:SF34">
    <property type="entry name" value="MOLYBDATE-BINDING PROTEIN MOLA"/>
    <property type="match status" value="1"/>
</dbReference>
<accession>A0A1B8HN46</accession>
<dbReference type="GO" id="GO:0071281">
    <property type="term" value="P:cellular response to iron ion"/>
    <property type="evidence" value="ECO:0007669"/>
    <property type="project" value="TreeGrafter"/>
</dbReference>
<reference evidence="4" key="1">
    <citation type="submission" date="2016-06" db="EMBL/GenBank/DDBJ databases">
        <authorList>
            <person name="Butler K."/>
        </authorList>
    </citation>
    <scope>NUCLEOTIDE SEQUENCE [LARGE SCALE GENOMIC DNA]</scope>
    <source>
        <strain evidence="4">GCSL-Mp20</strain>
    </source>
</reference>
<organism evidence="3 4">
    <name type="scientific">Morganella psychrotolerans</name>
    <dbReference type="NCBI Taxonomy" id="368603"/>
    <lineage>
        <taxon>Bacteria</taxon>
        <taxon>Pseudomonadati</taxon>
        <taxon>Pseudomonadota</taxon>
        <taxon>Gammaproteobacteria</taxon>
        <taxon>Enterobacterales</taxon>
        <taxon>Morganellaceae</taxon>
        <taxon>Morganella</taxon>
    </lineage>
</organism>
<sequence>MTLNLQHPFYLSRYALLLAFLTLPFTAKAQETTSQEFSYGQLPEPAAITRIISSGPPTDQLLFAVAPEKLAGFSSLFLRNEPLFAPQWRALPKLGRISGRGSTLSPEGLLALAPDMIIDSGLADETYRSQANRFSRQTGIPYLLLSGNLSQTPDQLRRLGARLGETARTEQQAQLAEKWLEDARHFAARQTHKKRFYLARGANGLQTGLRGSIHGEAPELLGFENVADVPGMQGLADVSAEQLLQWNPDMIIAQDAVTYQAIMQGDVWQSLDAVKNKQVFYYAGLPFGWLDSPPGLNRLLGLRRLQAQSEPDSVDLKADIGLFFRLFYHSPLTEAQINTLLSAK</sequence>
<keyword evidence="1" id="KW-0732">Signal</keyword>